<organism evidence="1 2">
    <name type="scientific">Pleurodeles waltl</name>
    <name type="common">Iberian ribbed newt</name>
    <dbReference type="NCBI Taxonomy" id="8319"/>
    <lineage>
        <taxon>Eukaryota</taxon>
        <taxon>Metazoa</taxon>
        <taxon>Chordata</taxon>
        <taxon>Craniata</taxon>
        <taxon>Vertebrata</taxon>
        <taxon>Euteleostomi</taxon>
        <taxon>Amphibia</taxon>
        <taxon>Batrachia</taxon>
        <taxon>Caudata</taxon>
        <taxon>Salamandroidea</taxon>
        <taxon>Salamandridae</taxon>
        <taxon>Pleurodelinae</taxon>
        <taxon>Pleurodeles</taxon>
    </lineage>
</organism>
<keyword evidence="2" id="KW-1185">Reference proteome</keyword>
<gene>
    <name evidence="1" type="ORF">NDU88_001504</name>
</gene>
<sequence>MNVTGFGTVEKEVTGEEEAAALNAARAFYLFGVYLYIITSLKNKEVNPTIRVLFGVAAGSFFNKIGDEIAPFAPDL</sequence>
<reference evidence="1" key="1">
    <citation type="journal article" date="2022" name="bioRxiv">
        <title>Sequencing and chromosome-scale assembly of the giantPleurodeles waltlgenome.</title>
        <authorList>
            <person name="Brown T."/>
            <person name="Elewa A."/>
            <person name="Iarovenko S."/>
            <person name="Subramanian E."/>
            <person name="Araus A.J."/>
            <person name="Petzold A."/>
            <person name="Susuki M."/>
            <person name="Suzuki K.-i.T."/>
            <person name="Hayashi T."/>
            <person name="Toyoda A."/>
            <person name="Oliveira C."/>
            <person name="Osipova E."/>
            <person name="Leigh N.D."/>
            <person name="Simon A."/>
            <person name="Yun M.H."/>
        </authorList>
    </citation>
    <scope>NUCLEOTIDE SEQUENCE</scope>
    <source>
        <strain evidence="1">20211129_DDA</strain>
        <tissue evidence="1">Liver</tissue>
    </source>
</reference>
<evidence type="ECO:0000313" key="2">
    <source>
        <dbReference type="Proteomes" id="UP001066276"/>
    </source>
</evidence>
<dbReference type="AlphaFoldDB" id="A0AAV7RBC1"/>
<dbReference type="EMBL" id="JANPWB010000009">
    <property type="protein sequence ID" value="KAJ1148676.1"/>
    <property type="molecule type" value="Genomic_DNA"/>
</dbReference>
<comment type="caution">
    <text evidence="1">The sequence shown here is derived from an EMBL/GenBank/DDBJ whole genome shotgun (WGS) entry which is preliminary data.</text>
</comment>
<proteinExistence type="predicted"/>
<name>A0AAV7RBC1_PLEWA</name>
<evidence type="ECO:0000313" key="1">
    <source>
        <dbReference type="EMBL" id="KAJ1148676.1"/>
    </source>
</evidence>
<protein>
    <submittedName>
        <fullName evidence="1">Uncharacterized protein</fullName>
    </submittedName>
</protein>
<dbReference type="Proteomes" id="UP001066276">
    <property type="component" value="Chromosome 5"/>
</dbReference>
<accession>A0AAV7RBC1</accession>